<dbReference type="RefSeq" id="WP_122953493.1">
    <property type="nucleotide sequence ID" value="NZ_BJOD01000072.1"/>
</dbReference>
<evidence type="ECO:0000313" key="2">
    <source>
        <dbReference type="EMBL" id="GED28434.1"/>
    </source>
</evidence>
<dbReference type="EMBL" id="RHHN01000117">
    <property type="protein sequence ID" value="RNB46360.1"/>
    <property type="molecule type" value="Genomic_DNA"/>
</dbReference>
<evidence type="ECO:0000313" key="5">
    <source>
        <dbReference type="Proteomes" id="UP000317180"/>
    </source>
</evidence>
<gene>
    <name evidence="2" type="ORF">BAG01nite_45360</name>
    <name evidence="3" type="ORF">EB820_25145</name>
</gene>
<reference evidence="3 4" key="1">
    <citation type="submission" date="2018-10" db="EMBL/GenBank/DDBJ databases">
        <title>Phylogenomics of Brevibacillus.</title>
        <authorList>
            <person name="Dunlap C."/>
        </authorList>
    </citation>
    <scope>NUCLEOTIDE SEQUENCE [LARGE SCALE GENOMIC DNA]</scope>
    <source>
        <strain evidence="3 4">NRRL NRS 1219</strain>
    </source>
</reference>
<evidence type="ECO:0000313" key="3">
    <source>
        <dbReference type="EMBL" id="RNB46360.1"/>
    </source>
</evidence>
<evidence type="ECO:0000256" key="1">
    <source>
        <dbReference type="SAM" id="Coils"/>
    </source>
</evidence>
<dbReference type="GeneID" id="82809345"/>
<dbReference type="Proteomes" id="UP000317180">
    <property type="component" value="Unassembled WGS sequence"/>
</dbReference>
<dbReference type="PANTHER" id="PTHR23159">
    <property type="entry name" value="CENTROSOMAL PROTEIN 2"/>
    <property type="match status" value="1"/>
</dbReference>
<comment type="caution">
    <text evidence="3">The sequence shown here is derived from an EMBL/GenBank/DDBJ whole genome shotgun (WGS) entry which is preliminary data.</text>
</comment>
<dbReference type="Proteomes" id="UP000276178">
    <property type="component" value="Unassembled WGS sequence"/>
</dbReference>
<dbReference type="OrthoDB" id="9815057at2"/>
<feature type="coiled-coil region" evidence="1">
    <location>
        <begin position="941"/>
        <end position="975"/>
    </location>
</feature>
<name>A0A3M8A5C1_9BACL</name>
<accession>A0A3M8A5C1</accession>
<feature type="coiled-coil region" evidence="1">
    <location>
        <begin position="585"/>
        <end position="612"/>
    </location>
</feature>
<dbReference type="EMBL" id="BJOD01000072">
    <property type="protein sequence ID" value="GED28434.1"/>
    <property type="molecule type" value="Genomic_DNA"/>
</dbReference>
<proteinExistence type="predicted"/>
<keyword evidence="5" id="KW-1185">Reference proteome</keyword>
<protein>
    <submittedName>
        <fullName evidence="2">Membrane protein</fullName>
    </submittedName>
</protein>
<organism evidence="3 4">
    <name type="scientific">Brevibacillus agri</name>
    <dbReference type="NCBI Taxonomy" id="51101"/>
    <lineage>
        <taxon>Bacteria</taxon>
        <taxon>Bacillati</taxon>
        <taxon>Bacillota</taxon>
        <taxon>Bacilli</taxon>
        <taxon>Bacillales</taxon>
        <taxon>Paenibacillaceae</taxon>
        <taxon>Brevibacillus</taxon>
    </lineage>
</organism>
<reference evidence="2 5" key="2">
    <citation type="submission" date="2019-06" db="EMBL/GenBank/DDBJ databases">
        <title>Whole genome shotgun sequence of Brevibacillus agri NBRC 15538.</title>
        <authorList>
            <person name="Hosoyama A."/>
            <person name="Uohara A."/>
            <person name="Ohji S."/>
            <person name="Ichikawa N."/>
        </authorList>
    </citation>
    <scope>NUCLEOTIDE SEQUENCE [LARGE SCALE GENOMIC DNA]</scope>
    <source>
        <strain evidence="2 5">NBRC 15538</strain>
    </source>
</reference>
<feature type="coiled-coil region" evidence="1">
    <location>
        <begin position="446"/>
        <end position="473"/>
    </location>
</feature>
<feature type="coiled-coil region" evidence="1">
    <location>
        <begin position="292"/>
        <end position="366"/>
    </location>
</feature>
<dbReference type="PANTHER" id="PTHR23159:SF31">
    <property type="entry name" value="CENTROSOME-ASSOCIATED PROTEIN CEP250 ISOFORM X1"/>
    <property type="match status" value="1"/>
</dbReference>
<evidence type="ECO:0000313" key="4">
    <source>
        <dbReference type="Proteomes" id="UP000276178"/>
    </source>
</evidence>
<sequence>MPSMHRVRLANIKLENGTRVIPDQTYVFLALHALYILENGGGKTSWIQSVLQTVLPNVMLGSRHYKDVVQTKSTGHIAVEWRIDGVLERYVCTGFCFYNSVDSKHELQYFNYVYEYGPRDNFNISSLPFVSEHRSVMGFHELRRFLKNQTEWQVYLPENNGDYAIHLGKYGIHSQEWKSIQEVNGRESSMDKYFENAKSVEMLMERLIVPTLEDAIYATEEAKKSLIQSFGVFQKNLMEIPQIKNNLEEAEKIETHAKRLLAELETLHLYAAAYQGAVDRKQRWLTAVSKAKEDVANLLEKLEHDLASNQSESMELERLQHAQQIQMEHGKTESLQRDMESAKERLRQQEQNLQAAEDAYRFARGNLYFQAYQKAQGDYRGAEVQMQARKAEHDEQLEMYLRKKTQFEQAIARELRGTQSQSDEVEASIQENKECQRENALQRQKLSVEQARLDAVREELETWVEETEAERERLLPIIGPKLSFDPKGVEMEFKTNYRDREASFEQHRLDLDEAESRGRQIAKEERETLALLQTAEESRKDVVRKQEAFEHLSGLTSSAIDPWFRVHTSLYDQETSITLRLKGAEEKASARVQQTRNAVDTLRRQIARYTNRDHIITSDELMSVHDYLEERGVSAEYGVKYVKAQDERFRDQYPHLTRLLPFGLLIREEEWGRVQQLMHRAPAPLKELPTWFFLLERLGSDVPFGDEGAFVRVTSSFSIFQPHEVLSLVEEEVIRQKVLQLESQLQTEEAADAEAKADLAAVQRALFTWNNFLSRYPTRPDFESELAGFNAAIAAHNVVLQEIKEKAQACLSCQNDLRAKMEQWLHDKGSLMTLVRDVEHYAARAALWPEKETRLTEALIRLEEITEQLPLLTDAFAQLERAEKLLSERRDQLIQSKAMLQSKKEQYELGTSDDLCFVPLPTAESEYVAIRAEIQQIGLGITELQKNMDKAKADMESAQQQIEFLKYTIMDMEAHHEHTTPLMVQEREQEVEESRYRKEQASTVYIRHETEHNRQSEQEAVLTKKFTGTYGVDPLAVETPSVTELKARMLLNTQQREKAEVEQKKQNDLWHELDKIVDGYDTVMAQIKDRGIAPMVEEERLTFGPTWTFQHKRLKDDESLAEREKRNAEWKVESVYDAFRKDLQSSANAYVSQMLRQIDTLTATPKRYDFLYVNARFQESFEAVEAYRRKYELDLEQRAKDREEMIFRFHTRVKEMYDAIMEIPKRSRIDWNGKRVRVVEIVYPWREDTIVWEKLKFHLDALLQDLSAMKKQGETEQKMEAYIHAQLRTSVLLSVVSSFSTCEFKVAKPLNDENIVQPISHHSWENVHVWSGGQKYFGYMAVFVSLLSAVRMKLTGSDQSWKVIVADNPFGSASSHHILEPLLAVCNANHVQLVCLTAIRDEGIVSHFDIVYSNRYFHTGSVEIMQSKLENKSPSALRSIHVNFSASS</sequence>
<keyword evidence="1" id="KW-0175">Coiled coil</keyword>